<comment type="caution">
    <text evidence="1">The sequence shown here is derived from an EMBL/GenBank/DDBJ whole genome shotgun (WGS) entry which is preliminary data.</text>
</comment>
<evidence type="ECO:0000313" key="1">
    <source>
        <dbReference type="EMBL" id="MEC4174912.1"/>
    </source>
</evidence>
<dbReference type="RefSeq" id="WP_338208372.1">
    <property type="nucleotide sequence ID" value="NZ_JAYMFF010000002.1"/>
</dbReference>
<name>A0ABU6IEP6_9ACTN</name>
<dbReference type="InterPro" id="IPR011664">
    <property type="entry name" value="Abi_system_AbiD/AbiF-like"/>
</dbReference>
<keyword evidence="2" id="KW-1185">Reference proteome</keyword>
<accession>A0ABU6IEP6</accession>
<sequence>MVKGFKTHEELVALMESRGITTDSKTIDIIKRESYYAIINGYKSPFLDREAMQHTAEDVYREGTAFSQIYELFLFDRDMRSLIFPYLTRVESILKNAVVYSFCERNTSPAAYLDRENYTTAKDMLFPKTFAGSKRDEHRKNLATLMKILNGKLAINKRTRPFVKHYLEAYGMVPLWVLQNDLTFGNMEHFYQLQKRGVQNDACKIVGEVSGNSQRITPHDLLRVFGVLVEFRNMCAHDERIYCAEVKGARLDGALSLIQLVLPRDEMIELALSYRALVGEYLSKANGPILPSVLSDMNMLAPNIEADAAAMSAASDPL</sequence>
<dbReference type="EMBL" id="JAYMFF010000002">
    <property type="protein sequence ID" value="MEC4174912.1"/>
    <property type="molecule type" value="Genomic_DNA"/>
</dbReference>
<gene>
    <name evidence="1" type="ORF">VIN30_00410</name>
</gene>
<protein>
    <submittedName>
        <fullName evidence="1">Abi family protein</fullName>
    </submittedName>
</protein>
<dbReference type="Pfam" id="PF07751">
    <property type="entry name" value="Abi_2"/>
    <property type="match status" value="1"/>
</dbReference>
<evidence type="ECO:0000313" key="2">
    <source>
        <dbReference type="Proteomes" id="UP001349994"/>
    </source>
</evidence>
<reference evidence="1 2" key="1">
    <citation type="submission" date="2024-01" db="EMBL/GenBank/DDBJ databases">
        <title>novel species in genus Adlercreutzia.</title>
        <authorList>
            <person name="Liu X."/>
        </authorList>
    </citation>
    <scope>NUCLEOTIDE SEQUENCE [LARGE SCALE GENOMIC DNA]</scope>
    <source>
        <strain evidence="1 2">R7</strain>
    </source>
</reference>
<organism evidence="1 2">
    <name type="scientific">Adlercreutzia wanghongyangiae</name>
    <dbReference type="NCBI Taxonomy" id="3111451"/>
    <lineage>
        <taxon>Bacteria</taxon>
        <taxon>Bacillati</taxon>
        <taxon>Actinomycetota</taxon>
        <taxon>Coriobacteriia</taxon>
        <taxon>Eggerthellales</taxon>
        <taxon>Eggerthellaceae</taxon>
        <taxon>Adlercreutzia</taxon>
    </lineage>
</organism>
<proteinExistence type="predicted"/>
<dbReference type="Proteomes" id="UP001349994">
    <property type="component" value="Unassembled WGS sequence"/>
</dbReference>